<gene>
    <name evidence="7" type="ORF">SteCoe_7220</name>
</gene>
<accession>A0A1R2CN13</accession>
<feature type="domain" description="Anoctamin transmembrane" evidence="6">
    <location>
        <begin position="259"/>
        <end position="714"/>
    </location>
</feature>
<dbReference type="OrthoDB" id="296386at2759"/>
<dbReference type="AlphaFoldDB" id="A0A1R2CN13"/>
<proteinExistence type="predicted"/>
<feature type="transmembrane region" description="Helical" evidence="5">
    <location>
        <begin position="381"/>
        <end position="404"/>
    </location>
</feature>
<sequence length="760" mass="88904">MSGHYPHADYLPRHGTVVYVLEFINPFNPNSQPALNKPMKVYNAREYFFRTYRTSEARSEKNIHPSIVEDTCWWLKSFIPDFENNSNISKKEYLITMISSILYTIKYEFNLDYFLLLSKDRKEIFCKVYVTDEWTQNAAIKEGYFLQLKDNKDYIEKFQEVSPYCPAILLLKKKNNEKHFKKYDNNGHESFCNGSLFKHTDKSRLFIEYLNKRVDLHVLKVSEVMVESFCVHEEQLLQELRKIWASFLAVFKPQPLEDVRSYFSEKITLYFAWIDTYWSFMAIAAVVGIITFIGMKVFGPETIEGTSFQITFAVFLAFWGSAFEQYWRRKEKKLAWRWGTTEHSAKESQRPEFKGIYDLDEVTDKMKVLPSPNEHKILKRLVVYFVVGISLVIVILAVSCIFALRFKLNQDPDTINYARFIPAFLNILQIRILNIIYEKIIIKLNYWENHETESKHNDSLALKTFLFKFFNSYTALFYIAFFKETLETREYCVDVANHDISCDNSISDKVLKADPGCTNCLNDLGFQLGVIFIINLAMNVVELGFPWARWKARMFKAANNDLQNTDITLRTSLYPVEYDSKLEVYENPIQDYIEMIIQFGYVCMFGVAAPIIALLALIEITLEIRVDAWKLCNLTKRPDPIRSDSIGVWLNIISVMAYAGAATNAGIIVFTSKVFDKYDIQVSVLMFFVIENVFIGIMFIVSKFISDVPKTVKNGLEWSRKVVNQKLLLKKAFNEEDVGSRVSWRFDSFFIEKKDLRYQF</sequence>
<keyword evidence="3 5" id="KW-1133">Transmembrane helix</keyword>
<feature type="transmembrane region" description="Helical" evidence="5">
    <location>
        <begin position="599"/>
        <end position="618"/>
    </location>
</feature>
<dbReference type="InterPro" id="IPR007632">
    <property type="entry name" value="Anoctamin"/>
</dbReference>
<evidence type="ECO:0000256" key="3">
    <source>
        <dbReference type="ARBA" id="ARBA00022989"/>
    </source>
</evidence>
<dbReference type="PANTHER" id="PTHR12308">
    <property type="entry name" value="ANOCTAMIN"/>
    <property type="match status" value="1"/>
</dbReference>
<dbReference type="InterPro" id="IPR049452">
    <property type="entry name" value="Anoctamin_TM"/>
</dbReference>
<name>A0A1R2CN13_9CILI</name>
<dbReference type="GO" id="GO:0016020">
    <property type="term" value="C:membrane"/>
    <property type="evidence" value="ECO:0007669"/>
    <property type="project" value="UniProtKB-SubCell"/>
</dbReference>
<feature type="transmembrane region" description="Helical" evidence="5">
    <location>
        <begin position="307"/>
        <end position="327"/>
    </location>
</feature>
<evidence type="ECO:0000256" key="4">
    <source>
        <dbReference type="ARBA" id="ARBA00023136"/>
    </source>
</evidence>
<dbReference type="Pfam" id="PF04547">
    <property type="entry name" value="Anoctamin"/>
    <property type="match status" value="1"/>
</dbReference>
<comment type="caution">
    <text evidence="7">The sequence shown here is derived from an EMBL/GenBank/DDBJ whole genome shotgun (WGS) entry which is preliminary data.</text>
</comment>
<keyword evidence="8" id="KW-1185">Reference proteome</keyword>
<evidence type="ECO:0000256" key="5">
    <source>
        <dbReference type="SAM" id="Phobius"/>
    </source>
</evidence>
<evidence type="ECO:0000313" key="8">
    <source>
        <dbReference type="Proteomes" id="UP000187209"/>
    </source>
</evidence>
<feature type="transmembrane region" description="Helical" evidence="5">
    <location>
        <begin position="524"/>
        <end position="545"/>
    </location>
</feature>
<feature type="transmembrane region" description="Helical" evidence="5">
    <location>
        <begin position="460"/>
        <end position="481"/>
    </location>
</feature>
<dbReference type="PANTHER" id="PTHR12308:SF73">
    <property type="entry name" value="ANOCTAMIN"/>
    <property type="match status" value="1"/>
</dbReference>
<feature type="transmembrane region" description="Helical" evidence="5">
    <location>
        <begin position="270"/>
        <end position="295"/>
    </location>
</feature>
<keyword evidence="2 5" id="KW-0812">Transmembrane</keyword>
<evidence type="ECO:0000256" key="1">
    <source>
        <dbReference type="ARBA" id="ARBA00004141"/>
    </source>
</evidence>
<dbReference type="GO" id="GO:0005254">
    <property type="term" value="F:chloride channel activity"/>
    <property type="evidence" value="ECO:0007669"/>
    <property type="project" value="TreeGrafter"/>
</dbReference>
<organism evidence="7 8">
    <name type="scientific">Stentor coeruleus</name>
    <dbReference type="NCBI Taxonomy" id="5963"/>
    <lineage>
        <taxon>Eukaryota</taxon>
        <taxon>Sar</taxon>
        <taxon>Alveolata</taxon>
        <taxon>Ciliophora</taxon>
        <taxon>Postciliodesmatophora</taxon>
        <taxon>Heterotrichea</taxon>
        <taxon>Heterotrichida</taxon>
        <taxon>Stentoridae</taxon>
        <taxon>Stentor</taxon>
    </lineage>
</organism>
<feature type="transmembrane region" description="Helical" evidence="5">
    <location>
        <begin position="682"/>
        <end position="701"/>
    </location>
</feature>
<feature type="transmembrane region" description="Helical" evidence="5">
    <location>
        <begin position="416"/>
        <end position="437"/>
    </location>
</feature>
<evidence type="ECO:0000259" key="6">
    <source>
        <dbReference type="Pfam" id="PF04547"/>
    </source>
</evidence>
<dbReference type="EMBL" id="MPUH01000103">
    <property type="protein sequence ID" value="OMJ90414.1"/>
    <property type="molecule type" value="Genomic_DNA"/>
</dbReference>
<protein>
    <recommendedName>
        <fullName evidence="6">Anoctamin transmembrane domain-containing protein</fullName>
    </recommendedName>
</protein>
<evidence type="ECO:0000256" key="2">
    <source>
        <dbReference type="ARBA" id="ARBA00022692"/>
    </source>
</evidence>
<feature type="transmembrane region" description="Helical" evidence="5">
    <location>
        <begin position="646"/>
        <end position="670"/>
    </location>
</feature>
<reference evidence="7 8" key="1">
    <citation type="submission" date="2016-11" db="EMBL/GenBank/DDBJ databases">
        <title>The macronuclear genome of Stentor coeruleus: a giant cell with tiny introns.</title>
        <authorList>
            <person name="Slabodnick M."/>
            <person name="Ruby J.G."/>
            <person name="Reiff S.B."/>
            <person name="Swart E.C."/>
            <person name="Gosai S."/>
            <person name="Prabakaran S."/>
            <person name="Witkowska E."/>
            <person name="Larue G.E."/>
            <person name="Fisher S."/>
            <person name="Freeman R.M."/>
            <person name="Gunawardena J."/>
            <person name="Chu W."/>
            <person name="Stover N.A."/>
            <person name="Gregory B.D."/>
            <person name="Nowacki M."/>
            <person name="Derisi J."/>
            <person name="Roy S.W."/>
            <person name="Marshall W.F."/>
            <person name="Sood P."/>
        </authorList>
    </citation>
    <scope>NUCLEOTIDE SEQUENCE [LARGE SCALE GENOMIC DNA]</scope>
    <source>
        <strain evidence="7">WM001</strain>
    </source>
</reference>
<dbReference type="Proteomes" id="UP000187209">
    <property type="component" value="Unassembled WGS sequence"/>
</dbReference>
<evidence type="ECO:0000313" key="7">
    <source>
        <dbReference type="EMBL" id="OMJ90414.1"/>
    </source>
</evidence>
<comment type="subcellular location">
    <subcellularLocation>
        <location evidence="1">Membrane</location>
        <topology evidence="1">Multi-pass membrane protein</topology>
    </subcellularLocation>
</comment>
<keyword evidence="4 5" id="KW-0472">Membrane</keyword>